<accession>A0ABQ5KED9</accession>
<comment type="caution">
    <text evidence="1">The sequence shown here is derived from an EMBL/GenBank/DDBJ whole genome shotgun (WGS) entry which is preliminary data.</text>
</comment>
<dbReference type="Proteomes" id="UP001057375">
    <property type="component" value="Unassembled WGS sequence"/>
</dbReference>
<dbReference type="EMBL" id="BQXS01009147">
    <property type="protein sequence ID" value="GKT30872.1"/>
    <property type="molecule type" value="Genomic_DNA"/>
</dbReference>
<organism evidence="1 2">
    <name type="scientific">Aduncisulcus paluster</name>
    <dbReference type="NCBI Taxonomy" id="2918883"/>
    <lineage>
        <taxon>Eukaryota</taxon>
        <taxon>Metamonada</taxon>
        <taxon>Carpediemonas-like organisms</taxon>
        <taxon>Aduncisulcus</taxon>
    </lineage>
</organism>
<evidence type="ECO:0000313" key="1">
    <source>
        <dbReference type="EMBL" id="GKT30872.1"/>
    </source>
</evidence>
<reference evidence="1" key="1">
    <citation type="submission" date="2022-03" db="EMBL/GenBank/DDBJ databases">
        <title>Draft genome sequence of Aduncisulcus paluster, a free-living microaerophilic Fornicata.</title>
        <authorList>
            <person name="Yuyama I."/>
            <person name="Kume K."/>
            <person name="Tamura T."/>
            <person name="Inagaki Y."/>
            <person name="Hashimoto T."/>
        </authorList>
    </citation>
    <scope>NUCLEOTIDE SEQUENCE</scope>
    <source>
        <strain evidence="1">NY0171</strain>
    </source>
</reference>
<gene>
    <name evidence="1" type="ORF">ADUPG1_005672</name>
</gene>
<proteinExistence type="predicted"/>
<sequence>MLDLDDVLSELSRRRRLQHLRHQRRQRAKQLLQERVVDAEQAPKRRVLSRSKRHVFETRSDGTTSEIFETNDGRVKHTIRRVYDEDGVLV</sequence>
<feature type="non-terminal residue" evidence="1">
    <location>
        <position position="90"/>
    </location>
</feature>
<protein>
    <submittedName>
        <fullName evidence="1">Uncharacterized protein</fullName>
    </submittedName>
</protein>
<keyword evidence="2" id="KW-1185">Reference proteome</keyword>
<evidence type="ECO:0000313" key="2">
    <source>
        <dbReference type="Proteomes" id="UP001057375"/>
    </source>
</evidence>
<name>A0ABQ5KED9_9EUKA</name>